<evidence type="ECO:0000313" key="4">
    <source>
        <dbReference type="Proteomes" id="UP001612812"/>
    </source>
</evidence>
<name>A0ABW7ZH86_9ACTN</name>
<feature type="chain" id="PRO_5046127495" evidence="2">
    <location>
        <begin position="34"/>
        <end position="204"/>
    </location>
</feature>
<feature type="compositionally biased region" description="Low complexity" evidence="1">
    <location>
        <begin position="30"/>
        <end position="54"/>
    </location>
</feature>
<keyword evidence="4" id="KW-1185">Reference proteome</keyword>
<gene>
    <name evidence="3" type="ORF">ACIBP4_06830</name>
</gene>
<evidence type="ECO:0000313" key="3">
    <source>
        <dbReference type="EMBL" id="MFI7262020.1"/>
    </source>
</evidence>
<dbReference type="RefSeq" id="WP_396756251.1">
    <property type="nucleotide sequence ID" value="NZ_JBITLA010000001.1"/>
</dbReference>
<comment type="caution">
    <text evidence="3">The sequence shown here is derived from an EMBL/GenBank/DDBJ whole genome shotgun (WGS) entry which is preliminary data.</text>
</comment>
<accession>A0ABW7ZH86</accession>
<proteinExistence type="predicted"/>
<feature type="region of interest" description="Disordered" evidence="1">
    <location>
        <begin position="30"/>
        <end position="62"/>
    </location>
</feature>
<feature type="signal peptide" evidence="2">
    <location>
        <begin position="1"/>
        <end position="33"/>
    </location>
</feature>
<organism evidence="3 4">
    <name type="scientific">Micromonospora maritima</name>
    <dbReference type="NCBI Taxonomy" id="986711"/>
    <lineage>
        <taxon>Bacteria</taxon>
        <taxon>Bacillati</taxon>
        <taxon>Actinomycetota</taxon>
        <taxon>Actinomycetes</taxon>
        <taxon>Micromonosporales</taxon>
        <taxon>Micromonosporaceae</taxon>
        <taxon>Micromonospora</taxon>
    </lineage>
</organism>
<dbReference type="EMBL" id="JBITLE010000002">
    <property type="protein sequence ID" value="MFI7262020.1"/>
    <property type="molecule type" value="Genomic_DNA"/>
</dbReference>
<sequence length="204" mass="20521">MTTRRTPTARAAGATTAVLAAALLLGAACTSPAPGPRAASPASTAPTSASAPPSRKLSAPTTLLGLPKTTSRELYGAAVQQLEQLKREVGQPTSAIGEAYEDGSPDGDIVFVSGASGTIADPAAVLDRALRPYRITRATAVDAGALGGEARCGRGRTEDGGYLTSCGWADGETVGVVSFASSKPQADHTADFLAVRDVVSRPVG</sequence>
<dbReference type="PROSITE" id="PS51257">
    <property type="entry name" value="PROKAR_LIPOPROTEIN"/>
    <property type="match status" value="1"/>
</dbReference>
<keyword evidence="2" id="KW-0732">Signal</keyword>
<reference evidence="3 4" key="1">
    <citation type="submission" date="2024-10" db="EMBL/GenBank/DDBJ databases">
        <title>The Natural Products Discovery Center: Release of the First 8490 Sequenced Strains for Exploring Actinobacteria Biosynthetic Diversity.</title>
        <authorList>
            <person name="Kalkreuter E."/>
            <person name="Kautsar S.A."/>
            <person name="Yang D."/>
            <person name="Bader C.D."/>
            <person name="Teijaro C.N."/>
            <person name="Fluegel L."/>
            <person name="Davis C.M."/>
            <person name="Simpson J.R."/>
            <person name="Lauterbach L."/>
            <person name="Steele A.D."/>
            <person name="Gui C."/>
            <person name="Meng S."/>
            <person name="Li G."/>
            <person name="Viehrig K."/>
            <person name="Ye F."/>
            <person name="Su P."/>
            <person name="Kiefer A.F."/>
            <person name="Nichols A."/>
            <person name="Cepeda A.J."/>
            <person name="Yan W."/>
            <person name="Fan B."/>
            <person name="Jiang Y."/>
            <person name="Adhikari A."/>
            <person name="Zheng C.-J."/>
            <person name="Schuster L."/>
            <person name="Cowan T.M."/>
            <person name="Smanski M.J."/>
            <person name="Chevrette M.G."/>
            <person name="De Carvalho L.P.S."/>
            <person name="Shen B."/>
        </authorList>
    </citation>
    <scope>NUCLEOTIDE SEQUENCE [LARGE SCALE GENOMIC DNA]</scope>
    <source>
        <strain evidence="3 4">NPDC049845</strain>
    </source>
</reference>
<evidence type="ECO:0000256" key="2">
    <source>
        <dbReference type="SAM" id="SignalP"/>
    </source>
</evidence>
<protein>
    <submittedName>
        <fullName evidence="3">Uncharacterized protein</fullName>
    </submittedName>
</protein>
<evidence type="ECO:0000256" key="1">
    <source>
        <dbReference type="SAM" id="MobiDB-lite"/>
    </source>
</evidence>
<dbReference type="Proteomes" id="UP001612812">
    <property type="component" value="Unassembled WGS sequence"/>
</dbReference>